<evidence type="ECO:0000256" key="13">
    <source>
        <dbReference type="ARBA" id="ARBA00023136"/>
    </source>
</evidence>
<dbReference type="InterPro" id="IPR036396">
    <property type="entry name" value="Cyt_P450_sf"/>
</dbReference>
<dbReference type="EMBL" id="GEBQ01021771">
    <property type="protein sequence ID" value="JAT18206.1"/>
    <property type="molecule type" value="Transcribed_RNA"/>
</dbReference>
<accession>A0A1B6L3I1</accession>
<evidence type="ECO:0000256" key="2">
    <source>
        <dbReference type="ARBA" id="ARBA00003690"/>
    </source>
</evidence>
<dbReference type="PRINTS" id="PR00385">
    <property type="entry name" value="P450"/>
</dbReference>
<dbReference type="Pfam" id="PF00067">
    <property type="entry name" value="p450"/>
    <property type="match status" value="1"/>
</dbReference>
<keyword evidence="13 16" id="KW-0472">Membrane</keyword>
<dbReference type="PANTHER" id="PTHR24292">
    <property type="entry name" value="CYTOCHROME P450"/>
    <property type="match status" value="1"/>
</dbReference>
<evidence type="ECO:0000256" key="8">
    <source>
        <dbReference type="ARBA" id="ARBA00022824"/>
    </source>
</evidence>
<evidence type="ECO:0000256" key="16">
    <source>
        <dbReference type="SAM" id="Phobius"/>
    </source>
</evidence>
<comment type="function">
    <text evidence="2">May be involved in the metabolism of insect hormones and in the breakdown of synthetic insecticides.</text>
</comment>
<evidence type="ECO:0000256" key="7">
    <source>
        <dbReference type="ARBA" id="ARBA00022723"/>
    </source>
</evidence>
<dbReference type="GO" id="GO:0004497">
    <property type="term" value="F:monooxygenase activity"/>
    <property type="evidence" value="ECO:0007669"/>
    <property type="project" value="UniProtKB-KW"/>
</dbReference>
<dbReference type="InterPro" id="IPR017972">
    <property type="entry name" value="Cyt_P450_CS"/>
</dbReference>
<keyword evidence="16" id="KW-1133">Transmembrane helix</keyword>
<dbReference type="GO" id="GO:0016705">
    <property type="term" value="F:oxidoreductase activity, acting on paired donors, with incorporation or reduction of molecular oxygen"/>
    <property type="evidence" value="ECO:0007669"/>
    <property type="project" value="InterPro"/>
</dbReference>
<evidence type="ECO:0000256" key="11">
    <source>
        <dbReference type="ARBA" id="ARBA00023004"/>
    </source>
</evidence>
<protein>
    <recommendedName>
        <fullName evidence="18">Cytochrome P450</fullName>
    </recommendedName>
</protein>
<dbReference type="PRINTS" id="PR00465">
    <property type="entry name" value="EP450IV"/>
</dbReference>
<feature type="transmembrane region" description="Helical" evidence="16">
    <location>
        <begin position="12"/>
        <end position="28"/>
    </location>
</feature>
<dbReference type="PANTHER" id="PTHR24292:SF54">
    <property type="entry name" value="CYP9F3-RELATED"/>
    <property type="match status" value="1"/>
</dbReference>
<evidence type="ECO:0000256" key="15">
    <source>
        <dbReference type="RuleBase" id="RU000461"/>
    </source>
</evidence>
<dbReference type="InterPro" id="IPR050476">
    <property type="entry name" value="Insect_CytP450_Detox"/>
</dbReference>
<dbReference type="PROSITE" id="PS00086">
    <property type="entry name" value="CYTOCHROME_P450"/>
    <property type="match status" value="1"/>
</dbReference>
<feature type="binding site" description="axial binding residue" evidence="14">
    <location>
        <position position="465"/>
    </location>
    <ligand>
        <name>heme</name>
        <dbReference type="ChEBI" id="CHEBI:30413"/>
    </ligand>
    <ligandPart>
        <name>Fe</name>
        <dbReference type="ChEBI" id="CHEBI:18248"/>
    </ligandPart>
</feature>
<reference evidence="17" key="1">
    <citation type="submission" date="2015-11" db="EMBL/GenBank/DDBJ databases">
        <title>De novo transcriptome assembly of four potential Pierce s Disease insect vectors from Arizona vineyards.</title>
        <authorList>
            <person name="Tassone E.E."/>
        </authorList>
    </citation>
    <scope>NUCLEOTIDE SEQUENCE</scope>
</reference>
<keyword evidence="9" id="KW-0492">Microsome</keyword>
<evidence type="ECO:0000256" key="3">
    <source>
        <dbReference type="ARBA" id="ARBA00004174"/>
    </source>
</evidence>
<evidence type="ECO:0000256" key="9">
    <source>
        <dbReference type="ARBA" id="ARBA00022848"/>
    </source>
</evidence>
<evidence type="ECO:0000256" key="1">
    <source>
        <dbReference type="ARBA" id="ARBA00001971"/>
    </source>
</evidence>
<evidence type="ECO:0000256" key="4">
    <source>
        <dbReference type="ARBA" id="ARBA00004406"/>
    </source>
</evidence>
<dbReference type="FunFam" id="1.10.630.10:FF:000042">
    <property type="entry name" value="Cytochrome P450"/>
    <property type="match status" value="1"/>
</dbReference>
<comment type="cofactor">
    <cofactor evidence="1 14">
        <name>heme</name>
        <dbReference type="ChEBI" id="CHEBI:30413"/>
    </cofactor>
</comment>
<dbReference type="SUPFAM" id="SSF48264">
    <property type="entry name" value="Cytochrome P450"/>
    <property type="match status" value="1"/>
</dbReference>
<name>A0A1B6L3I1_9HEMI</name>
<comment type="subcellular location">
    <subcellularLocation>
        <location evidence="4">Endoplasmic reticulum membrane</location>
        <topology evidence="4">Peripheral membrane protein</topology>
    </subcellularLocation>
    <subcellularLocation>
        <location evidence="3">Microsome membrane</location>
        <topology evidence="3">Peripheral membrane protein</topology>
    </subcellularLocation>
</comment>
<keyword evidence="8" id="KW-0256">Endoplasmic reticulum</keyword>
<keyword evidence="7 14" id="KW-0479">Metal-binding</keyword>
<gene>
    <name evidence="17" type="ORF">g.35367</name>
</gene>
<dbReference type="Gene3D" id="1.10.630.10">
    <property type="entry name" value="Cytochrome P450"/>
    <property type="match status" value="1"/>
</dbReference>
<dbReference type="InterPro" id="IPR002403">
    <property type="entry name" value="Cyt_P450_E_grp-IV"/>
</dbReference>
<dbReference type="GO" id="GO:0020037">
    <property type="term" value="F:heme binding"/>
    <property type="evidence" value="ECO:0007669"/>
    <property type="project" value="InterPro"/>
</dbReference>
<evidence type="ECO:0000256" key="10">
    <source>
        <dbReference type="ARBA" id="ARBA00023002"/>
    </source>
</evidence>
<evidence type="ECO:0000256" key="14">
    <source>
        <dbReference type="PIRSR" id="PIRSR602403-1"/>
    </source>
</evidence>
<evidence type="ECO:0008006" key="18">
    <source>
        <dbReference type="Google" id="ProtNLM"/>
    </source>
</evidence>
<keyword evidence="10 15" id="KW-0560">Oxidoreductase</keyword>
<evidence type="ECO:0000313" key="17">
    <source>
        <dbReference type="EMBL" id="JAT18206.1"/>
    </source>
</evidence>
<evidence type="ECO:0000256" key="6">
    <source>
        <dbReference type="ARBA" id="ARBA00022617"/>
    </source>
</evidence>
<keyword evidence="16" id="KW-0812">Transmembrane</keyword>
<keyword evidence="12 15" id="KW-0503">Monooxygenase</keyword>
<dbReference type="GO" id="GO:0005789">
    <property type="term" value="C:endoplasmic reticulum membrane"/>
    <property type="evidence" value="ECO:0007669"/>
    <property type="project" value="UniProtKB-SubCell"/>
</dbReference>
<dbReference type="InterPro" id="IPR001128">
    <property type="entry name" value="Cyt_P450"/>
</dbReference>
<sequence>MGFLSDNVALEVLSAFLLSFWLFYLYFVKDYGYWESKNIVHIPAVFPFGSMVKPVMGKCFWGKALDEAYKEYPDQRYVGLFYVRKPMLIIRDPDIVREVIVKDFHYFMDHMGIDTHPKDYMMCHLSSMKGQEWKELRTKLTPAYTTAKVKSMFYIIKRSNDMLTKVVDQSVEINRAVDVKDILSRYSIDVIANCAFGLEIDSLLNKDSKFYEAGVESLKVDFAVLFKIFVYAAFPIFSKVHFFDFQRSKIRDFITGVVRSTIEYREKHKVSRLDFLDQLIKLRQNQSILERGEKPETCPSHLGSCKKEGLTIEEIAAETYLFFTSAYETTSTTIMFCLYELACNDKIQEKLYCEVEEVLDRYGGDISYQAMQEMTYMDQVISETLRRYPVFSHLSRDCTQKYKFSDSKLEIDKDVGLVVPVYSLHHDPKYFPDPFTFNPDRFSPENCNKRHPYVYLPFGEGPRMCIGMRFGLMKIKTALATLLVDYQFSLNSDTDVPLQFKSNSFTTLPSKPLMLVFIRRHNQS</sequence>
<keyword evidence="11 14" id="KW-0408">Iron</keyword>
<proteinExistence type="inferred from homology"/>
<comment type="similarity">
    <text evidence="5 15">Belongs to the cytochrome P450 family.</text>
</comment>
<organism evidence="17">
    <name type="scientific">Graphocephala atropunctata</name>
    <dbReference type="NCBI Taxonomy" id="36148"/>
    <lineage>
        <taxon>Eukaryota</taxon>
        <taxon>Metazoa</taxon>
        <taxon>Ecdysozoa</taxon>
        <taxon>Arthropoda</taxon>
        <taxon>Hexapoda</taxon>
        <taxon>Insecta</taxon>
        <taxon>Pterygota</taxon>
        <taxon>Neoptera</taxon>
        <taxon>Paraneoptera</taxon>
        <taxon>Hemiptera</taxon>
        <taxon>Auchenorrhyncha</taxon>
        <taxon>Membracoidea</taxon>
        <taxon>Cicadellidae</taxon>
        <taxon>Cicadellinae</taxon>
        <taxon>Cicadellini</taxon>
        <taxon>Graphocephala</taxon>
    </lineage>
</organism>
<dbReference type="AlphaFoldDB" id="A0A1B6L3I1"/>
<evidence type="ECO:0000256" key="5">
    <source>
        <dbReference type="ARBA" id="ARBA00010617"/>
    </source>
</evidence>
<evidence type="ECO:0000256" key="12">
    <source>
        <dbReference type="ARBA" id="ARBA00023033"/>
    </source>
</evidence>
<keyword evidence="6 14" id="KW-0349">Heme</keyword>
<dbReference type="CDD" id="cd11056">
    <property type="entry name" value="CYP6-like"/>
    <property type="match status" value="1"/>
</dbReference>
<dbReference type="GO" id="GO:0005506">
    <property type="term" value="F:iron ion binding"/>
    <property type="evidence" value="ECO:0007669"/>
    <property type="project" value="InterPro"/>
</dbReference>